<evidence type="ECO:0000259" key="7">
    <source>
        <dbReference type="Pfam" id="PF12823"/>
    </source>
</evidence>
<keyword evidence="4 6" id="KW-1133">Transmembrane helix</keyword>
<accession>A4BCW8</accession>
<proteinExistence type="predicted"/>
<keyword evidence="5 6" id="KW-0472">Membrane</keyword>
<evidence type="ECO:0000256" key="3">
    <source>
        <dbReference type="ARBA" id="ARBA00022692"/>
    </source>
</evidence>
<dbReference type="InterPro" id="IPR023845">
    <property type="entry name" value="DUF3817_TM"/>
</dbReference>
<evidence type="ECO:0000256" key="5">
    <source>
        <dbReference type="ARBA" id="ARBA00023136"/>
    </source>
</evidence>
<sequence>MIRFLARVGYIEGLSFLLLLGVAMPLKYQFGIDQAVSIVGMAHGVLFLGYVVLLAVVTLATRLPIWALPAGIVGAVLPFGPFVFDRLLLAKAETMAADRSGT</sequence>
<reference evidence="8 9" key="1">
    <citation type="submission" date="2006-02" db="EMBL/GenBank/DDBJ databases">
        <authorList>
            <person name="Pinhassi J."/>
            <person name="Pedros-Alio C."/>
            <person name="Ferriera S."/>
            <person name="Johnson J."/>
            <person name="Kravitz S."/>
            <person name="Halpern A."/>
            <person name="Remington K."/>
            <person name="Beeson K."/>
            <person name="Tran B."/>
            <person name="Rogers Y.-H."/>
            <person name="Friedman R."/>
            <person name="Venter J.C."/>
        </authorList>
    </citation>
    <scope>NUCLEOTIDE SEQUENCE [LARGE SCALE GENOMIC DNA]</scope>
    <source>
        <strain evidence="8 9">MED297</strain>
    </source>
</reference>
<dbReference type="RefSeq" id="WP_008045709.1">
    <property type="nucleotide sequence ID" value="NZ_CH724152.1"/>
</dbReference>
<keyword evidence="3 6" id="KW-0812">Transmembrane</keyword>
<organism evidence="8 9">
    <name type="scientific">Reinekea blandensis MED297</name>
    <dbReference type="NCBI Taxonomy" id="314283"/>
    <lineage>
        <taxon>Bacteria</taxon>
        <taxon>Pseudomonadati</taxon>
        <taxon>Pseudomonadota</taxon>
        <taxon>Gammaproteobacteria</taxon>
        <taxon>Oceanospirillales</taxon>
        <taxon>Saccharospirillaceae</taxon>
        <taxon>Reinekea</taxon>
    </lineage>
</organism>
<comment type="caution">
    <text evidence="8">The sequence shown here is derived from an EMBL/GenBank/DDBJ whole genome shotgun (WGS) entry which is preliminary data.</text>
</comment>
<dbReference type="STRING" id="314283.MED297_08176"/>
<evidence type="ECO:0000256" key="1">
    <source>
        <dbReference type="ARBA" id="ARBA00004651"/>
    </source>
</evidence>
<protein>
    <recommendedName>
        <fullName evidence="7">DUF3817 domain-containing protein</fullName>
    </recommendedName>
</protein>
<dbReference type="GO" id="GO:0005886">
    <property type="term" value="C:plasma membrane"/>
    <property type="evidence" value="ECO:0007669"/>
    <property type="project" value="UniProtKB-SubCell"/>
</dbReference>
<feature type="transmembrane region" description="Helical" evidence="6">
    <location>
        <begin position="65"/>
        <end position="84"/>
    </location>
</feature>
<evidence type="ECO:0000313" key="9">
    <source>
        <dbReference type="Proteomes" id="UP000005953"/>
    </source>
</evidence>
<evidence type="ECO:0000256" key="6">
    <source>
        <dbReference type="SAM" id="Phobius"/>
    </source>
</evidence>
<dbReference type="OrthoDB" id="9342687at2"/>
<evidence type="ECO:0000313" key="8">
    <source>
        <dbReference type="EMBL" id="EAR10050.1"/>
    </source>
</evidence>
<keyword evidence="9" id="KW-1185">Reference proteome</keyword>
<dbReference type="NCBIfam" id="TIGR03954">
    <property type="entry name" value="integ_memb_HG"/>
    <property type="match status" value="1"/>
</dbReference>
<dbReference type="Pfam" id="PF12823">
    <property type="entry name" value="DUF3817"/>
    <property type="match status" value="1"/>
</dbReference>
<dbReference type="HOGENOM" id="CLU_120964_3_3_6"/>
<evidence type="ECO:0000256" key="4">
    <source>
        <dbReference type="ARBA" id="ARBA00022989"/>
    </source>
</evidence>
<feature type="domain" description="DUF3817" evidence="7">
    <location>
        <begin position="3"/>
        <end position="87"/>
    </location>
</feature>
<feature type="transmembrane region" description="Helical" evidence="6">
    <location>
        <begin position="6"/>
        <end position="26"/>
    </location>
</feature>
<gene>
    <name evidence="8" type="ORF">MED297_08176</name>
</gene>
<evidence type="ECO:0000256" key="2">
    <source>
        <dbReference type="ARBA" id="ARBA00022475"/>
    </source>
</evidence>
<dbReference type="AlphaFoldDB" id="A4BCW8"/>
<name>A4BCW8_9GAMM</name>
<dbReference type="EMBL" id="AAOE01000006">
    <property type="protein sequence ID" value="EAR10050.1"/>
    <property type="molecule type" value="Genomic_DNA"/>
</dbReference>
<keyword evidence="2" id="KW-1003">Cell membrane</keyword>
<dbReference type="Proteomes" id="UP000005953">
    <property type="component" value="Unassembled WGS sequence"/>
</dbReference>
<dbReference type="PANTHER" id="PTHR40077:SF1">
    <property type="entry name" value="MEMBRANE PROTEIN"/>
    <property type="match status" value="1"/>
</dbReference>
<feature type="transmembrane region" description="Helical" evidence="6">
    <location>
        <begin position="38"/>
        <end position="59"/>
    </location>
</feature>
<dbReference type="PANTHER" id="PTHR40077">
    <property type="entry name" value="MEMBRANE PROTEIN-RELATED"/>
    <property type="match status" value="1"/>
</dbReference>
<comment type="subcellular location">
    <subcellularLocation>
        <location evidence="1">Cell membrane</location>
        <topology evidence="1">Multi-pass membrane protein</topology>
    </subcellularLocation>
</comment>